<keyword evidence="2" id="KW-0812">Transmembrane</keyword>
<feature type="compositionally biased region" description="Basic residues" evidence="1">
    <location>
        <begin position="55"/>
        <end position="65"/>
    </location>
</feature>
<feature type="transmembrane region" description="Helical" evidence="2">
    <location>
        <begin position="243"/>
        <end position="261"/>
    </location>
</feature>
<protein>
    <submittedName>
        <fullName evidence="3">Uncharacterized protein</fullName>
    </submittedName>
</protein>
<proteinExistence type="predicted"/>
<evidence type="ECO:0000313" key="4">
    <source>
        <dbReference type="Proteomes" id="UP001054945"/>
    </source>
</evidence>
<comment type="caution">
    <text evidence="3">The sequence shown here is derived from an EMBL/GenBank/DDBJ whole genome shotgun (WGS) entry which is preliminary data.</text>
</comment>
<feature type="transmembrane region" description="Helical" evidence="2">
    <location>
        <begin position="304"/>
        <end position="324"/>
    </location>
</feature>
<keyword evidence="4" id="KW-1185">Reference proteome</keyword>
<dbReference type="AlphaFoldDB" id="A0AAV4U2A7"/>
<dbReference type="EMBL" id="BPLR01012176">
    <property type="protein sequence ID" value="GIY51933.1"/>
    <property type="molecule type" value="Genomic_DNA"/>
</dbReference>
<evidence type="ECO:0000256" key="2">
    <source>
        <dbReference type="SAM" id="Phobius"/>
    </source>
</evidence>
<feature type="transmembrane region" description="Helical" evidence="2">
    <location>
        <begin position="204"/>
        <end position="231"/>
    </location>
</feature>
<accession>A0AAV4U2A7</accession>
<reference evidence="3 4" key="1">
    <citation type="submission" date="2021-06" db="EMBL/GenBank/DDBJ databases">
        <title>Caerostris extrusa draft genome.</title>
        <authorList>
            <person name="Kono N."/>
            <person name="Arakawa K."/>
        </authorList>
    </citation>
    <scope>NUCLEOTIDE SEQUENCE [LARGE SCALE GENOMIC DNA]</scope>
</reference>
<keyword evidence="2" id="KW-1133">Transmembrane helix</keyword>
<feature type="compositionally biased region" description="Basic and acidic residues" evidence="1">
    <location>
        <begin position="66"/>
        <end position="76"/>
    </location>
</feature>
<organism evidence="3 4">
    <name type="scientific">Caerostris extrusa</name>
    <name type="common">Bark spider</name>
    <name type="synonym">Caerostris bankana</name>
    <dbReference type="NCBI Taxonomy" id="172846"/>
    <lineage>
        <taxon>Eukaryota</taxon>
        <taxon>Metazoa</taxon>
        <taxon>Ecdysozoa</taxon>
        <taxon>Arthropoda</taxon>
        <taxon>Chelicerata</taxon>
        <taxon>Arachnida</taxon>
        <taxon>Araneae</taxon>
        <taxon>Araneomorphae</taxon>
        <taxon>Entelegynae</taxon>
        <taxon>Araneoidea</taxon>
        <taxon>Araneidae</taxon>
        <taxon>Caerostris</taxon>
    </lineage>
</organism>
<name>A0AAV4U2A7_CAEEX</name>
<evidence type="ECO:0000256" key="1">
    <source>
        <dbReference type="SAM" id="MobiDB-lite"/>
    </source>
</evidence>
<evidence type="ECO:0000313" key="3">
    <source>
        <dbReference type="EMBL" id="GIY51933.1"/>
    </source>
</evidence>
<feature type="transmembrane region" description="Helical" evidence="2">
    <location>
        <begin position="175"/>
        <end position="192"/>
    </location>
</feature>
<sequence>MNATQPNIPEHAPSSFHPGCPPVVISRPVCFAHSDVQFRPVATFFLFVMRRRGRSKSKGRRRRGGRPQEDVVEDRPGQVADPIEVAAAVEPQQEIIVGAVEPPQEGGGQPEGPPEVDWDSEPWLNRIFQVPSKQRNRREFYPWSTSTNSVYRLKLAFVLFNLSTFLYWGSDCERLAILFSCWLCFVVCDHVFRNYPWRQHATTVAWKLFFVIPFSRFFLFVICSMIFWYLVETCTENYKTADSYRMVIAIFGWLFWMGTYPDYTGENWNARAIEDDYDQYSRDRPYIVTFNSYLGRTMWVMSKLAVNCFINELFCCIGMVIISHRALVRSPDLSDRVFPFLFGMAGLNLGGRYLKNLTRAAQIIWEAQVRHYYGILKRELEYIEVHADEYQDETRPRFHMTATQVPLLLQEVEIMQISMLPNEEKRILVQLANSGNVRRFRRELDDYGPYTHRCCIS</sequence>
<feature type="transmembrane region" description="Helical" evidence="2">
    <location>
        <begin position="151"/>
        <end position="169"/>
    </location>
</feature>
<dbReference type="Proteomes" id="UP001054945">
    <property type="component" value="Unassembled WGS sequence"/>
</dbReference>
<feature type="region of interest" description="Disordered" evidence="1">
    <location>
        <begin position="55"/>
        <end position="77"/>
    </location>
</feature>
<gene>
    <name evidence="3" type="primary">AVEN_28134_1</name>
    <name evidence="3" type="ORF">CEXT_471461</name>
</gene>
<feature type="transmembrane region" description="Helical" evidence="2">
    <location>
        <begin position="336"/>
        <end position="354"/>
    </location>
</feature>
<keyword evidence="2" id="KW-0472">Membrane</keyword>